<evidence type="ECO:0000313" key="1">
    <source>
        <dbReference type="EMBL" id="GGM28913.1"/>
    </source>
</evidence>
<dbReference type="SUPFAM" id="SSF51735">
    <property type="entry name" value="NAD(P)-binding Rossmann-fold domains"/>
    <property type="match status" value="1"/>
</dbReference>
<dbReference type="EMBL" id="BMLG01000005">
    <property type="protein sequence ID" value="GGM28913.1"/>
    <property type="molecule type" value="Genomic_DNA"/>
</dbReference>
<reference evidence="1" key="2">
    <citation type="submission" date="2020-09" db="EMBL/GenBank/DDBJ databases">
        <authorList>
            <person name="Sun Q."/>
            <person name="Zhou Y."/>
        </authorList>
    </citation>
    <scope>NUCLEOTIDE SEQUENCE</scope>
    <source>
        <strain evidence="1">CGMCC 1.6333</strain>
    </source>
</reference>
<dbReference type="InterPro" id="IPR002347">
    <property type="entry name" value="SDR_fam"/>
</dbReference>
<accession>A0A917TPK9</accession>
<sequence length="236" mass="26302">MKTVYITGCDRGLGLALAQTFIKEGFKVFAGSYLPNWSELQELKETAGKQLHILSLDVTDDNSVQHAAEEIKRVSPQLDVLINNAAIYKEQDGDVFETLDFSAIRSMYETNTLGPLRVSQSVLPLLMQGENKLLVNISSEAGSITDCKRVKEYGYTMSKAALNMQSVILQNQLKDSGIKVFAIHPGYVKSYMLGRLNKEATVEAKDSARGIVQQLLQRHLLDGPIFIDYQGQILDW</sequence>
<comment type="caution">
    <text evidence="1">The sequence shown here is derived from an EMBL/GenBank/DDBJ whole genome shotgun (WGS) entry which is preliminary data.</text>
</comment>
<dbReference type="InterPro" id="IPR052184">
    <property type="entry name" value="SDR_enzymes"/>
</dbReference>
<dbReference type="Gene3D" id="3.40.50.720">
    <property type="entry name" value="NAD(P)-binding Rossmann-like Domain"/>
    <property type="match status" value="1"/>
</dbReference>
<evidence type="ECO:0000313" key="2">
    <source>
        <dbReference type="Proteomes" id="UP000618460"/>
    </source>
</evidence>
<dbReference type="GO" id="GO:0016616">
    <property type="term" value="F:oxidoreductase activity, acting on the CH-OH group of donors, NAD or NADP as acceptor"/>
    <property type="evidence" value="ECO:0007669"/>
    <property type="project" value="TreeGrafter"/>
</dbReference>
<reference evidence="1" key="1">
    <citation type="journal article" date="2014" name="Int. J. Syst. Evol. Microbiol.">
        <title>Complete genome sequence of Corynebacterium casei LMG S-19264T (=DSM 44701T), isolated from a smear-ripened cheese.</title>
        <authorList>
            <consortium name="US DOE Joint Genome Institute (JGI-PGF)"/>
            <person name="Walter F."/>
            <person name="Albersmeier A."/>
            <person name="Kalinowski J."/>
            <person name="Ruckert C."/>
        </authorList>
    </citation>
    <scope>NUCLEOTIDE SEQUENCE</scope>
    <source>
        <strain evidence="1">CGMCC 1.6333</strain>
    </source>
</reference>
<name>A0A917TPK9_9BACI</name>
<dbReference type="InterPro" id="IPR036291">
    <property type="entry name" value="NAD(P)-bd_dom_sf"/>
</dbReference>
<dbReference type="PANTHER" id="PTHR45458:SF1">
    <property type="entry name" value="SHORT CHAIN DEHYDROGENASE"/>
    <property type="match status" value="1"/>
</dbReference>
<organism evidence="1 2">
    <name type="scientific">Paraliobacillus quinghaiensis</name>
    <dbReference type="NCBI Taxonomy" id="470815"/>
    <lineage>
        <taxon>Bacteria</taxon>
        <taxon>Bacillati</taxon>
        <taxon>Bacillota</taxon>
        <taxon>Bacilli</taxon>
        <taxon>Bacillales</taxon>
        <taxon>Bacillaceae</taxon>
        <taxon>Paraliobacillus</taxon>
    </lineage>
</organism>
<dbReference type="RefSeq" id="WP_162879147.1">
    <property type="nucleotide sequence ID" value="NZ_BMLG01000005.1"/>
</dbReference>
<dbReference type="PANTHER" id="PTHR45458">
    <property type="entry name" value="SHORT-CHAIN DEHYDROGENASE/REDUCTASE SDR"/>
    <property type="match status" value="1"/>
</dbReference>
<gene>
    <name evidence="1" type="ORF">GCM10011351_13680</name>
</gene>
<proteinExistence type="predicted"/>
<dbReference type="PRINTS" id="PR00081">
    <property type="entry name" value="GDHRDH"/>
</dbReference>
<protein>
    <submittedName>
        <fullName evidence="1">Short-chain dehydrogenase</fullName>
    </submittedName>
</protein>
<dbReference type="Proteomes" id="UP000618460">
    <property type="component" value="Unassembled WGS sequence"/>
</dbReference>
<dbReference type="Pfam" id="PF00106">
    <property type="entry name" value="adh_short"/>
    <property type="match status" value="1"/>
</dbReference>
<dbReference type="AlphaFoldDB" id="A0A917TPK9"/>
<keyword evidence="2" id="KW-1185">Reference proteome</keyword>